<dbReference type="HOGENOM" id="CLU_982509_0_0_3"/>
<protein>
    <recommendedName>
        <fullName evidence="1">ATP-grasp domain-containing protein</fullName>
    </recommendedName>
</protein>
<dbReference type="OrthoDB" id="5355744at2"/>
<keyword evidence="3" id="KW-1185">Reference proteome</keyword>
<dbReference type="eggNOG" id="ENOG50322W3">
    <property type="taxonomic scope" value="Bacteria"/>
</dbReference>
<organism evidence="2 3">
    <name type="scientific">Acaryochloris marina (strain MBIC 11017)</name>
    <dbReference type="NCBI Taxonomy" id="329726"/>
    <lineage>
        <taxon>Bacteria</taxon>
        <taxon>Bacillati</taxon>
        <taxon>Cyanobacteriota</taxon>
        <taxon>Cyanophyceae</taxon>
        <taxon>Acaryochloridales</taxon>
        <taxon>Acaryochloridaceae</taxon>
        <taxon>Acaryochloris</taxon>
    </lineage>
</organism>
<feature type="domain" description="ATP-grasp" evidence="1">
    <location>
        <begin position="118"/>
        <end position="266"/>
    </location>
</feature>
<accession>B0CBV9</accession>
<dbReference type="EMBL" id="CP000828">
    <property type="protein sequence ID" value="ABW30359.1"/>
    <property type="molecule type" value="Genomic_DNA"/>
</dbReference>
<evidence type="ECO:0000259" key="1">
    <source>
        <dbReference type="Pfam" id="PF14243"/>
    </source>
</evidence>
<dbReference type="STRING" id="329726.AM1_5403"/>
<dbReference type="SUPFAM" id="SSF56059">
    <property type="entry name" value="Glutathione synthetase ATP-binding domain-like"/>
    <property type="match status" value="1"/>
</dbReference>
<name>B0CBV9_ACAM1</name>
<dbReference type="RefSeq" id="WP_012165601.1">
    <property type="nucleotide sequence ID" value="NC_009925.1"/>
</dbReference>
<dbReference type="Pfam" id="PF14243">
    <property type="entry name" value="R2K_3"/>
    <property type="match status" value="1"/>
</dbReference>
<evidence type="ECO:0000313" key="3">
    <source>
        <dbReference type="Proteomes" id="UP000000268"/>
    </source>
</evidence>
<sequence length="270" mass="31213">MICLLRLEDQLTIMTHKTNVEVYDFDFELFFQCGHPYHWEGQHLCVLRTGAISDYQNRYDEYLSKGLRLINSAEQHVLASELPAWYSYVQEFTPRSVCFETFPSLEEISDIFSFPIFIKGARQTSQHNPELSIIPTPADYADISQRYQNDPILHWQKIVLREFIELAPAPGSVPGKIQPSLEFRSFWWNGHCVGWGQYWYQLPPYSTEGIDKGLSIAQEAASRLKIPFLVIDIAKTIDGQWIIIECNDAQESGYSSISPQVLWRNILDLV</sequence>
<dbReference type="AlphaFoldDB" id="B0CBV9"/>
<dbReference type="KEGG" id="amr:AM1_5403"/>
<proteinExistence type="predicted"/>
<reference evidence="2 3" key="1">
    <citation type="journal article" date="2008" name="Proc. Natl. Acad. Sci. U.S.A.">
        <title>Niche adaptation and genome expansion in the chlorophyll d-producing cyanobacterium Acaryochloris marina.</title>
        <authorList>
            <person name="Swingley W.D."/>
            <person name="Chen M."/>
            <person name="Cheung P.C."/>
            <person name="Conrad A.L."/>
            <person name="Dejesa L.C."/>
            <person name="Hao J."/>
            <person name="Honchak B.M."/>
            <person name="Karbach L.E."/>
            <person name="Kurdoglu A."/>
            <person name="Lahiri S."/>
            <person name="Mastrian S.D."/>
            <person name="Miyashita H."/>
            <person name="Page L."/>
            <person name="Ramakrishna P."/>
            <person name="Satoh S."/>
            <person name="Sattley W.M."/>
            <person name="Shimada Y."/>
            <person name="Taylor H.L."/>
            <person name="Tomo T."/>
            <person name="Tsuchiya T."/>
            <person name="Wang Z.T."/>
            <person name="Raymond J."/>
            <person name="Mimuro M."/>
            <person name="Blankenship R.E."/>
            <person name="Touchman J.W."/>
        </authorList>
    </citation>
    <scope>NUCLEOTIDE SEQUENCE [LARGE SCALE GENOMIC DNA]</scope>
    <source>
        <strain evidence="3">MBIC 11017</strain>
    </source>
</reference>
<dbReference type="Proteomes" id="UP000000268">
    <property type="component" value="Chromosome"/>
</dbReference>
<dbReference type="InterPro" id="IPR025643">
    <property type="entry name" value="R2K_3"/>
</dbReference>
<evidence type="ECO:0000313" key="2">
    <source>
        <dbReference type="EMBL" id="ABW30359.1"/>
    </source>
</evidence>
<gene>
    <name evidence="2" type="ordered locus">AM1_5403</name>
</gene>